<keyword evidence="3" id="KW-0813">Transport</keyword>
<comment type="similarity">
    <text evidence="2">Belongs to the tellurite-resistance/dicarboxylate transporter (TDT) family.</text>
</comment>
<keyword evidence="4" id="KW-1003">Cell membrane</keyword>
<organism evidence="9 10">
    <name type="scientific">Pseudonocardia parietis</name>
    <dbReference type="NCBI Taxonomy" id="570936"/>
    <lineage>
        <taxon>Bacteria</taxon>
        <taxon>Bacillati</taxon>
        <taxon>Actinomycetota</taxon>
        <taxon>Actinomycetes</taxon>
        <taxon>Pseudonocardiales</taxon>
        <taxon>Pseudonocardiaceae</taxon>
        <taxon>Pseudonocardia</taxon>
    </lineage>
</organism>
<evidence type="ECO:0000256" key="3">
    <source>
        <dbReference type="ARBA" id="ARBA00022448"/>
    </source>
</evidence>
<feature type="transmembrane region" description="Helical" evidence="8">
    <location>
        <begin position="219"/>
        <end position="240"/>
    </location>
</feature>
<evidence type="ECO:0000256" key="4">
    <source>
        <dbReference type="ARBA" id="ARBA00022475"/>
    </source>
</evidence>
<evidence type="ECO:0000313" key="9">
    <source>
        <dbReference type="EMBL" id="MBP2366947.1"/>
    </source>
</evidence>
<dbReference type="Pfam" id="PF03595">
    <property type="entry name" value="SLAC1"/>
    <property type="match status" value="1"/>
</dbReference>
<keyword evidence="10" id="KW-1185">Reference proteome</keyword>
<dbReference type="InterPro" id="IPR051629">
    <property type="entry name" value="Sulfite_efflux_TDT"/>
</dbReference>
<feature type="transmembrane region" description="Helical" evidence="8">
    <location>
        <begin position="180"/>
        <end position="207"/>
    </location>
</feature>
<feature type="transmembrane region" description="Helical" evidence="8">
    <location>
        <begin position="12"/>
        <end position="39"/>
    </location>
</feature>
<evidence type="ECO:0000256" key="8">
    <source>
        <dbReference type="SAM" id="Phobius"/>
    </source>
</evidence>
<feature type="transmembrane region" description="Helical" evidence="8">
    <location>
        <begin position="151"/>
        <end position="168"/>
    </location>
</feature>
<comment type="subcellular location">
    <subcellularLocation>
        <location evidence="1">Cell membrane</location>
        <topology evidence="1">Multi-pass membrane protein</topology>
    </subcellularLocation>
</comment>
<keyword evidence="7 8" id="KW-0472">Membrane</keyword>
<keyword evidence="6 8" id="KW-1133">Transmembrane helix</keyword>
<name>A0ABS4VSP3_9PSEU</name>
<reference evidence="9 10" key="1">
    <citation type="submission" date="2021-03" db="EMBL/GenBank/DDBJ databases">
        <title>Sequencing the genomes of 1000 actinobacteria strains.</title>
        <authorList>
            <person name="Klenk H.-P."/>
        </authorList>
    </citation>
    <scope>NUCLEOTIDE SEQUENCE [LARGE SCALE GENOMIC DNA]</scope>
    <source>
        <strain evidence="9 10">DSM 45256</strain>
    </source>
</reference>
<keyword evidence="5 8" id="KW-0812">Transmembrane</keyword>
<accession>A0ABS4VSP3</accession>
<dbReference type="PANTHER" id="PTHR31686:SF1">
    <property type="entry name" value="SULFITE EFFLUX PUMP SSU1"/>
    <property type="match status" value="1"/>
</dbReference>
<sequence>MGRDPARARRTLVGDAVATLNPGAFAFVMATGIVSVAMAHKHLDVLSSVLLVLAITGYVVLVVATLHRALAHPRALGADLTHPGRAFGFFTFVAATNVLGTRLALDGRHRIALGLLLTGWVSWLVLGYLVPAGALLRRTERSVVSQADGSWFVWVVATQSVAVLAATLESTTTAWRNAFALLAVFSWALGAFLYAAAGILVAARLLIYRVSPAELTPSYWVAMGATAISTMAAAEIMTMADAPSATAARGLVAGTALAFWAFGSWLIPVLVAAGWWRHVRHRVPLRYDATVWVVIFPLGMYGVASHSLGEAAHLPIVTAIGAAEAWVALLAWAITFVAMLVCLVRALLRARSPVDDDAPGTGEPDVPRA</sequence>
<evidence type="ECO:0000256" key="2">
    <source>
        <dbReference type="ARBA" id="ARBA00008566"/>
    </source>
</evidence>
<dbReference type="InterPro" id="IPR038665">
    <property type="entry name" value="Voltage-dep_anion_channel_sf"/>
</dbReference>
<dbReference type="Proteomes" id="UP001519295">
    <property type="component" value="Unassembled WGS sequence"/>
</dbReference>
<dbReference type="CDD" id="cd09319">
    <property type="entry name" value="TDT_like_1"/>
    <property type="match status" value="1"/>
</dbReference>
<dbReference type="EMBL" id="JAGINU010000001">
    <property type="protein sequence ID" value="MBP2366947.1"/>
    <property type="molecule type" value="Genomic_DNA"/>
</dbReference>
<evidence type="ECO:0000256" key="5">
    <source>
        <dbReference type="ARBA" id="ARBA00022692"/>
    </source>
</evidence>
<feature type="transmembrane region" description="Helical" evidence="8">
    <location>
        <begin position="325"/>
        <end position="348"/>
    </location>
</feature>
<feature type="transmembrane region" description="Helical" evidence="8">
    <location>
        <begin position="111"/>
        <end position="130"/>
    </location>
</feature>
<comment type="caution">
    <text evidence="9">The sequence shown here is derived from an EMBL/GenBank/DDBJ whole genome shotgun (WGS) entry which is preliminary data.</text>
</comment>
<evidence type="ECO:0000256" key="1">
    <source>
        <dbReference type="ARBA" id="ARBA00004651"/>
    </source>
</evidence>
<feature type="transmembrane region" description="Helical" evidence="8">
    <location>
        <begin position="252"/>
        <end position="275"/>
    </location>
</feature>
<feature type="transmembrane region" description="Helical" evidence="8">
    <location>
        <begin position="45"/>
        <end position="66"/>
    </location>
</feature>
<protein>
    <submittedName>
        <fullName evidence="9">Tellurite resistance protein TehA-like permease</fullName>
    </submittedName>
</protein>
<feature type="transmembrane region" description="Helical" evidence="8">
    <location>
        <begin position="86"/>
        <end position="105"/>
    </location>
</feature>
<proteinExistence type="inferred from homology"/>
<dbReference type="InterPro" id="IPR004695">
    <property type="entry name" value="SLAC1/Mae1/Ssu1/TehA"/>
</dbReference>
<evidence type="ECO:0000313" key="10">
    <source>
        <dbReference type="Proteomes" id="UP001519295"/>
    </source>
</evidence>
<dbReference type="Gene3D" id="1.50.10.150">
    <property type="entry name" value="Voltage-dependent anion channel"/>
    <property type="match status" value="1"/>
</dbReference>
<dbReference type="PANTHER" id="PTHR31686">
    <property type="match status" value="1"/>
</dbReference>
<evidence type="ECO:0000256" key="7">
    <source>
        <dbReference type="ARBA" id="ARBA00023136"/>
    </source>
</evidence>
<dbReference type="RefSeq" id="WP_210027040.1">
    <property type="nucleotide sequence ID" value="NZ_JAGINU010000001.1"/>
</dbReference>
<gene>
    <name evidence="9" type="ORF">JOF36_002643</name>
</gene>
<feature type="transmembrane region" description="Helical" evidence="8">
    <location>
        <begin position="287"/>
        <end position="305"/>
    </location>
</feature>
<evidence type="ECO:0000256" key="6">
    <source>
        <dbReference type="ARBA" id="ARBA00022989"/>
    </source>
</evidence>